<comment type="catalytic activity">
    <reaction evidence="18">
        <text>ATP + H2O = ADP + phosphate + H(+)</text>
        <dbReference type="Rhea" id="RHEA:13065"/>
        <dbReference type="ChEBI" id="CHEBI:15377"/>
        <dbReference type="ChEBI" id="CHEBI:15378"/>
        <dbReference type="ChEBI" id="CHEBI:30616"/>
        <dbReference type="ChEBI" id="CHEBI:43474"/>
        <dbReference type="ChEBI" id="CHEBI:456216"/>
        <dbReference type="EC" id="5.6.2.3"/>
    </reaction>
</comment>
<evidence type="ECO:0000256" key="17">
    <source>
        <dbReference type="ARBA" id="ARBA00044969"/>
    </source>
</evidence>
<keyword evidence="15" id="KW-0413">Isomerase</keyword>
<keyword evidence="7" id="KW-0227">DNA damage</keyword>
<dbReference type="EMBL" id="MU006575">
    <property type="protein sequence ID" value="KAF2746878.1"/>
    <property type="molecule type" value="Genomic_DNA"/>
</dbReference>
<dbReference type="PROSITE" id="PS51193">
    <property type="entry name" value="HELICASE_ATP_BIND_2"/>
    <property type="match status" value="1"/>
</dbReference>
<dbReference type="InterPro" id="IPR006555">
    <property type="entry name" value="ATP-dep_Helicase_C"/>
</dbReference>
<evidence type="ECO:0000256" key="1">
    <source>
        <dbReference type="ARBA" id="ARBA00001966"/>
    </source>
</evidence>
<name>A0A6A6V8E3_9PLEO</name>
<dbReference type="GO" id="GO:0045951">
    <property type="term" value="P:positive regulation of mitotic recombination"/>
    <property type="evidence" value="ECO:0007669"/>
    <property type="project" value="TreeGrafter"/>
</dbReference>
<dbReference type="GO" id="GO:0051539">
    <property type="term" value="F:4 iron, 4 sulfur cluster binding"/>
    <property type="evidence" value="ECO:0007669"/>
    <property type="project" value="UniProtKB-KW"/>
</dbReference>
<evidence type="ECO:0000256" key="2">
    <source>
        <dbReference type="ARBA" id="ARBA00004123"/>
    </source>
</evidence>
<evidence type="ECO:0000313" key="21">
    <source>
        <dbReference type="EMBL" id="KAF2746878.1"/>
    </source>
</evidence>
<dbReference type="Pfam" id="PF13307">
    <property type="entry name" value="Helicase_C_2"/>
    <property type="match status" value="1"/>
</dbReference>
<evidence type="ECO:0000256" key="19">
    <source>
        <dbReference type="SAM" id="Coils"/>
    </source>
</evidence>
<dbReference type="PANTHER" id="PTHR11472">
    <property type="entry name" value="DNA REPAIR DEAD HELICASE RAD3/XP-D SUBFAMILY MEMBER"/>
    <property type="match status" value="1"/>
</dbReference>
<dbReference type="FunFam" id="3.40.50.300:FF:000128">
    <property type="entry name" value="Putative DNA repair helicase RAD3"/>
    <property type="match status" value="1"/>
</dbReference>
<dbReference type="OrthoDB" id="272481at2759"/>
<dbReference type="CDD" id="cd18788">
    <property type="entry name" value="SF2_C_XPD"/>
    <property type="match status" value="1"/>
</dbReference>
<evidence type="ECO:0000256" key="11">
    <source>
        <dbReference type="ARBA" id="ARBA00023004"/>
    </source>
</evidence>
<evidence type="ECO:0000256" key="4">
    <source>
        <dbReference type="ARBA" id="ARBA00022485"/>
    </source>
</evidence>
<dbReference type="InterPro" id="IPR006554">
    <property type="entry name" value="Helicase-like_DEXD_c2"/>
</dbReference>
<keyword evidence="19" id="KW-0175">Coiled coil</keyword>
<dbReference type="GO" id="GO:0006366">
    <property type="term" value="P:transcription by RNA polymerase II"/>
    <property type="evidence" value="ECO:0007669"/>
    <property type="project" value="TreeGrafter"/>
</dbReference>
<dbReference type="GO" id="GO:0043139">
    <property type="term" value="F:5'-3' DNA helicase activity"/>
    <property type="evidence" value="ECO:0007669"/>
    <property type="project" value="UniProtKB-EC"/>
</dbReference>
<evidence type="ECO:0000256" key="5">
    <source>
        <dbReference type="ARBA" id="ARBA00022723"/>
    </source>
</evidence>
<keyword evidence="4" id="KW-0004">4Fe-4S</keyword>
<dbReference type="SMART" id="SM00488">
    <property type="entry name" value="DEXDc2"/>
    <property type="match status" value="1"/>
</dbReference>
<keyword evidence="16" id="KW-0539">Nucleus</keyword>
<dbReference type="GO" id="GO:0005524">
    <property type="term" value="F:ATP binding"/>
    <property type="evidence" value="ECO:0007669"/>
    <property type="project" value="UniProtKB-KW"/>
</dbReference>
<keyword evidence="22" id="KW-1185">Reference proteome</keyword>
<comment type="subcellular location">
    <subcellularLocation>
        <location evidence="2">Nucleus</location>
    </subcellularLocation>
</comment>
<dbReference type="GO" id="GO:0000112">
    <property type="term" value="C:nucleotide-excision repair factor 3 complex"/>
    <property type="evidence" value="ECO:0007669"/>
    <property type="project" value="UniProtKB-ARBA"/>
</dbReference>
<dbReference type="PRINTS" id="PR00852">
    <property type="entry name" value="XRODRMPGMNTD"/>
</dbReference>
<evidence type="ECO:0000256" key="18">
    <source>
        <dbReference type="ARBA" id="ARBA00048954"/>
    </source>
</evidence>
<evidence type="ECO:0000256" key="16">
    <source>
        <dbReference type="ARBA" id="ARBA00023242"/>
    </source>
</evidence>
<dbReference type="GO" id="GO:0046872">
    <property type="term" value="F:metal ion binding"/>
    <property type="evidence" value="ECO:0007669"/>
    <property type="project" value="UniProtKB-KW"/>
</dbReference>
<protein>
    <recommendedName>
        <fullName evidence="17">DNA 5'-3' helicase</fullName>
        <ecNumber evidence="17">5.6.2.3</ecNumber>
    </recommendedName>
</protein>
<evidence type="ECO:0000256" key="10">
    <source>
        <dbReference type="ARBA" id="ARBA00022840"/>
    </source>
</evidence>
<keyword evidence="5" id="KW-0479">Metal-binding</keyword>
<dbReference type="SUPFAM" id="SSF52540">
    <property type="entry name" value="P-loop containing nucleoside triphosphate hydrolases"/>
    <property type="match status" value="1"/>
</dbReference>
<dbReference type="Pfam" id="PF06733">
    <property type="entry name" value="DEAD_2"/>
    <property type="match status" value="1"/>
</dbReference>
<reference evidence="21" key="1">
    <citation type="journal article" date="2020" name="Stud. Mycol.">
        <title>101 Dothideomycetes genomes: a test case for predicting lifestyles and emergence of pathogens.</title>
        <authorList>
            <person name="Haridas S."/>
            <person name="Albert R."/>
            <person name="Binder M."/>
            <person name="Bloem J."/>
            <person name="Labutti K."/>
            <person name="Salamov A."/>
            <person name="Andreopoulos B."/>
            <person name="Baker S."/>
            <person name="Barry K."/>
            <person name="Bills G."/>
            <person name="Bluhm B."/>
            <person name="Cannon C."/>
            <person name="Castanera R."/>
            <person name="Culley D."/>
            <person name="Daum C."/>
            <person name="Ezra D."/>
            <person name="Gonzalez J."/>
            <person name="Henrissat B."/>
            <person name="Kuo A."/>
            <person name="Liang C."/>
            <person name="Lipzen A."/>
            <person name="Lutzoni F."/>
            <person name="Magnuson J."/>
            <person name="Mondo S."/>
            <person name="Nolan M."/>
            <person name="Ohm R."/>
            <person name="Pangilinan J."/>
            <person name="Park H.-J."/>
            <person name="Ramirez L."/>
            <person name="Alfaro M."/>
            <person name="Sun H."/>
            <person name="Tritt A."/>
            <person name="Yoshinaga Y."/>
            <person name="Zwiers L.-H."/>
            <person name="Turgeon B."/>
            <person name="Goodwin S."/>
            <person name="Spatafora J."/>
            <person name="Crous P."/>
            <person name="Grigoriev I."/>
        </authorList>
    </citation>
    <scope>NUCLEOTIDE SEQUENCE</scope>
    <source>
        <strain evidence="21">CBS 119925</strain>
    </source>
</reference>
<keyword evidence="10" id="KW-0067">ATP-binding</keyword>
<dbReference type="NCBIfam" id="TIGR00604">
    <property type="entry name" value="rad3"/>
    <property type="match status" value="1"/>
</dbReference>
<dbReference type="AlphaFoldDB" id="A0A6A6V8E3"/>
<dbReference type="Gene3D" id="3.40.50.300">
    <property type="entry name" value="P-loop containing nucleotide triphosphate hydrolases"/>
    <property type="match status" value="2"/>
</dbReference>
<dbReference type="PANTHER" id="PTHR11472:SF1">
    <property type="entry name" value="GENERAL TRANSCRIPTION AND DNA REPAIR FACTOR IIH HELICASE SUBUNIT XPD"/>
    <property type="match status" value="1"/>
</dbReference>
<dbReference type="FunFam" id="3.40.50.300:FF:000135">
    <property type="entry name" value="DNA repair helicase RAD3, putative"/>
    <property type="match status" value="1"/>
</dbReference>
<evidence type="ECO:0000313" key="22">
    <source>
        <dbReference type="Proteomes" id="UP000799440"/>
    </source>
</evidence>
<keyword evidence="6" id="KW-0547">Nucleotide-binding</keyword>
<keyword evidence="11" id="KW-0408">Iron</keyword>
<dbReference type="GO" id="GO:0006289">
    <property type="term" value="P:nucleotide-excision repair"/>
    <property type="evidence" value="ECO:0007669"/>
    <property type="project" value="InterPro"/>
</dbReference>
<evidence type="ECO:0000256" key="9">
    <source>
        <dbReference type="ARBA" id="ARBA00022806"/>
    </source>
</evidence>
<accession>A0A6A6V8E3</accession>
<comment type="cofactor">
    <cofactor evidence="1">
        <name>[4Fe-4S] cluster</name>
        <dbReference type="ChEBI" id="CHEBI:49883"/>
    </cofactor>
</comment>
<dbReference type="InterPro" id="IPR014013">
    <property type="entry name" value="Helic_SF1/SF2_ATP-bd_DinG/Rad3"/>
</dbReference>
<evidence type="ECO:0000256" key="8">
    <source>
        <dbReference type="ARBA" id="ARBA00022801"/>
    </source>
</evidence>
<dbReference type="EC" id="5.6.2.3" evidence="17"/>
<dbReference type="InterPro" id="IPR013020">
    <property type="entry name" value="Rad3/Chl1-like"/>
</dbReference>
<feature type="coiled-coil region" evidence="19">
    <location>
        <begin position="255"/>
        <end position="297"/>
    </location>
</feature>
<evidence type="ECO:0000256" key="13">
    <source>
        <dbReference type="ARBA" id="ARBA00023125"/>
    </source>
</evidence>
<dbReference type="FunFam" id="3.40.50.300:FF:000381">
    <property type="entry name" value="TFIIH basal transcription factor complex helicase subunit"/>
    <property type="match status" value="1"/>
</dbReference>
<evidence type="ECO:0000259" key="20">
    <source>
        <dbReference type="PROSITE" id="PS51193"/>
    </source>
</evidence>
<organism evidence="21 22">
    <name type="scientific">Sporormia fimetaria CBS 119925</name>
    <dbReference type="NCBI Taxonomy" id="1340428"/>
    <lineage>
        <taxon>Eukaryota</taxon>
        <taxon>Fungi</taxon>
        <taxon>Dikarya</taxon>
        <taxon>Ascomycota</taxon>
        <taxon>Pezizomycotina</taxon>
        <taxon>Dothideomycetes</taxon>
        <taxon>Pleosporomycetidae</taxon>
        <taxon>Pleosporales</taxon>
        <taxon>Sporormiaceae</taxon>
        <taxon>Sporormia</taxon>
    </lineage>
</organism>
<dbReference type="GO" id="GO:0003684">
    <property type="term" value="F:damaged DNA binding"/>
    <property type="evidence" value="ECO:0007669"/>
    <property type="project" value="TreeGrafter"/>
</dbReference>
<sequence>MKFYIDELPVLFPYPRVYPEQYAYMCDLKRTLDAGGNCVLEMPSGTGKTVSLLSLIVAYQQFHPEKRKLIYCSRTMSEIEKALAELKALMKYRTEQLGYEEEFRGLGLTSRKNLCLHPSIKREKSGSVVDARCRSVTAGFVKEKKERGEDVELCVYHENLELLEPHNLIPPGVWTLDGMLRYGEQQKQCPYFTARRMMQYCNVIIYSYHYLLDPKIAERVSKELSKDCIVVFDEAHNIDNVCIESLSIDLTEDSLRKATRGVNNLDRKITEMKNSDAEKLQNEYAKLVEGLRAAEEARDEEAFMANPALPDDLLKEAVPGNIRRAEHFVAFLKRFIEYLKTRMSVRHVIAETPPSFLSHLRDLTFIERKPLRFCAERLTSLVRTLELTNIEDYQPLQDVATFATLVATYETGFSLILEPFESEQAKVPNPVLHFTCLDAAIAIKPVFDRFRSVIITSGTLSPLDMYPRMLNFSTVVQSSFTMTLTRKTFLPLIVDRGSDQNQISTQFDHRNDMPVVRNFGNLLIEFCKLTPDGVVVFFPSYLYMESIISMWQGMDILDQVWRHKLILVETPDAQETSLALETFRTACNNGRGAVLLCVARGKVSEGIDFDHHYGRTVLCMGVPYQYTESRILKARLEFLRETYRIKESDFLSFDAMRHAAQCLGRVIRGKDDYGIMVLADRRFSKKITQLPKWIQMGIEGPNTKMSVDQAVAQAKHFLKEMSVPWTRKEREGVASWGEKELEEHQRELRSGAVGGMEAGRIGVVGGFGIAVRGTQGVDKGVAGRVEGKVVAAGGVEDEFGGDEMDAIMADIAVEG</sequence>
<keyword evidence="13" id="KW-0238">DNA-binding</keyword>
<dbReference type="InterPro" id="IPR045028">
    <property type="entry name" value="DinG/Rad3-like"/>
</dbReference>
<evidence type="ECO:0000256" key="14">
    <source>
        <dbReference type="ARBA" id="ARBA00023204"/>
    </source>
</evidence>
<dbReference type="InterPro" id="IPR010614">
    <property type="entry name" value="RAD3-like_helicase_DEAD"/>
</dbReference>
<dbReference type="Proteomes" id="UP000799440">
    <property type="component" value="Unassembled WGS sequence"/>
</dbReference>
<dbReference type="InterPro" id="IPR010643">
    <property type="entry name" value="HBB"/>
</dbReference>
<feature type="domain" description="Helicase ATP-binding" evidence="20">
    <location>
        <begin position="7"/>
        <end position="287"/>
    </location>
</feature>
<keyword evidence="9 21" id="KW-0347">Helicase</keyword>
<keyword evidence="14" id="KW-0234">DNA repair</keyword>
<evidence type="ECO:0000256" key="7">
    <source>
        <dbReference type="ARBA" id="ARBA00022763"/>
    </source>
</evidence>
<dbReference type="GO" id="GO:0016818">
    <property type="term" value="F:hydrolase activity, acting on acid anhydrides, in phosphorus-containing anhydrides"/>
    <property type="evidence" value="ECO:0007669"/>
    <property type="project" value="InterPro"/>
</dbReference>
<evidence type="ECO:0000256" key="15">
    <source>
        <dbReference type="ARBA" id="ARBA00023235"/>
    </source>
</evidence>
<evidence type="ECO:0000256" key="6">
    <source>
        <dbReference type="ARBA" id="ARBA00022741"/>
    </source>
</evidence>
<dbReference type="InterPro" id="IPR001945">
    <property type="entry name" value="RAD3/XPD"/>
</dbReference>
<gene>
    <name evidence="21" type="ORF">M011DRAFT_486901</name>
</gene>
<comment type="similarity">
    <text evidence="3">Belongs to the helicase family. RAD3/XPD subfamily.</text>
</comment>
<dbReference type="SMART" id="SM00491">
    <property type="entry name" value="HELICc2"/>
    <property type="match status" value="1"/>
</dbReference>
<evidence type="ECO:0000256" key="12">
    <source>
        <dbReference type="ARBA" id="ARBA00023014"/>
    </source>
</evidence>
<dbReference type="InterPro" id="IPR027417">
    <property type="entry name" value="P-loop_NTPase"/>
</dbReference>
<dbReference type="Pfam" id="PF06777">
    <property type="entry name" value="HBB"/>
    <property type="match status" value="1"/>
</dbReference>
<keyword evidence="8" id="KW-0378">Hydrolase</keyword>
<evidence type="ECO:0000256" key="3">
    <source>
        <dbReference type="ARBA" id="ARBA00009146"/>
    </source>
</evidence>
<proteinExistence type="inferred from homology"/>
<keyword evidence="12" id="KW-0411">Iron-sulfur</keyword>